<evidence type="ECO:0008006" key="3">
    <source>
        <dbReference type="Google" id="ProtNLM"/>
    </source>
</evidence>
<dbReference type="AlphaFoldDB" id="A0A7G1G769"/>
<accession>A0A7G1G769</accession>
<dbReference type="RefSeq" id="WP_190615793.1">
    <property type="nucleotide sequence ID" value="NZ_AP018712.1"/>
</dbReference>
<reference evidence="1 2" key="1">
    <citation type="submission" date="2018-06" db="EMBL/GenBank/DDBJ databases">
        <title>Genome sequencing of Oceanotoga sp. sy52.</title>
        <authorList>
            <person name="Mori K."/>
        </authorList>
    </citation>
    <scope>NUCLEOTIDE SEQUENCE [LARGE SCALE GENOMIC DNA]</scope>
    <source>
        <strain evidence="2">sy52</strain>
    </source>
</reference>
<dbReference type="Proteomes" id="UP000516361">
    <property type="component" value="Chromosome"/>
</dbReference>
<name>A0A7G1G769_9BACT</name>
<evidence type="ECO:0000313" key="1">
    <source>
        <dbReference type="EMBL" id="BBE30723.1"/>
    </source>
</evidence>
<dbReference type="InParanoid" id="A0A7G1G769"/>
<proteinExistence type="predicted"/>
<dbReference type="EMBL" id="AP018712">
    <property type="protein sequence ID" value="BBE30723.1"/>
    <property type="molecule type" value="Genomic_DNA"/>
</dbReference>
<dbReference type="InterPro" id="IPR029062">
    <property type="entry name" value="Class_I_gatase-like"/>
</dbReference>
<sequence>MKKILLYTFFIILILVLSSCLPHSNNNEVLTGDVLFDNAHSQTAGNADWTITGGFSDFANDIKKIGLNVQQWGNDETGSSQRDDDAPITYDTLKNFKVYIIPEPNKPFTSQEQADIIKYINDGGSVFFISDHIRADRNNNGWDAVQIFNGFKRGTHTIENKNNYTDDFVGKLGFRFREVQYSQDPITNMKTHEITNGVTQVGMWAGSTLYIKDSNINGLVYLTNENSGPYVIAGTYGKGKFVAIGDSSPIDDGSGADSKLYDGYNDLDDAKLCMNIIKWLNK</sequence>
<dbReference type="SUPFAM" id="SSF52317">
    <property type="entry name" value="Class I glutamine amidotransferase-like"/>
    <property type="match status" value="1"/>
</dbReference>
<keyword evidence="2" id="KW-1185">Reference proteome</keyword>
<organism evidence="1 2">
    <name type="scientific">Tepiditoga spiralis</name>
    <dbReference type="NCBI Taxonomy" id="2108365"/>
    <lineage>
        <taxon>Bacteria</taxon>
        <taxon>Thermotogati</taxon>
        <taxon>Thermotogota</taxon>
        <taxon>Thermotogae</taxon>
        <taxon>Petrotogales</taxon>
        <taxon>Petrotogaceae</taxon>
        <taxon>Tepiditoga</taxon>
    </lineage>
</organism>
<gene>
    <name evidence="1" type="ORF">OSSY52_08640</name>
</gene>
<dbReference type="KEGG" id="ocy:OSSY52_08640"/>
<dbReference type="PROSITE" id="PS51257">
    <property type="entry name" value="PROKAR_LIPOPROTEIN"/>
    <property type="match status" value="1"/>
</dbReference>
<protein>
    <recommendedName>
        <fullName evidence="3">DNA-binding protein</fullName>
    </recommendedName>
</protein>
<dbReference type="Gene3D" id="3.40.50.880">
    <property type="match status" value="1"/>
</dbReference>
<evidence type="ECO:0000313" key="2">
    <source>
        <dbReference type="Proteomes" id="UP000516361"/>
    </source>
</evidence>